<evidence type="ECO:0008006" key="8">
    <source>
        <dbReference type="Google" id="ProtNLM"/>
    </source>
</evidence>
<feature type="repeat" description="PPR" evidence="4">
    <location>
        <begin position="690"/>
        <end position="724"/>
    </location>
</feature>
<comment type="caution">
    <text evidence="6">The sequence shown here is derived from an EMBL/GenBank/DDBJ whole genome shotgun (WGS) entry which is preliminary data.</text>
</comment>
<evidence type="ECO:0000256" key="5">
    <source>
        <dbReference type="SAM" id="MobiDB-lite"/>
    </source>
</evidence>
<keyword evidence="7" id="KW-1185">Reference proteome</keyword>
<dbReference type="PANTHER" id="PTHR46128">
    <property type="entry name" value="MITOCHONDRIAL GROUP I INTRON SPLICING FACTOR CCM1"/>
    <property type="match status" value="1"/>
</dbReference>
<feature type="repeat" description="PPR" evidence="4">
    <location>
        <begin position="385"/>
        <end position="419"/>
    </location>
</feature>
<dbReference type="Pfam" id="PF13041">
    <property type="entry name" value="PPR_2"/>
    <property type="match status" value="4"/>
</dbReference>
<feature type="region of interest" description="Disordered" evidence="5">
    <location>
        <begin position="192"/>
        <end position="239"/>
    </location>
</feature>
<feature type="repeat" description="PPR" evidence="4">
    <location>
        <begin position="627"/>
        <end position="661"/>
    </location>
</feature>
<feature type="repeat" description="PPR" evidence="4">
    <location>
        <begin position="279"/>
        <end position="313"/>
    </location>
</feature>
<dbReference type="PANTHER" id="PTHR46128:SF40">
    <property type="entry name" value="PENTACOTRIPEPTIDE-REPEAT REGION OF PRORP DOMAIN-CONTAINING PROTEIN"/>
    <property type="match status" value="1"/>
</dbReference>
<dbReference type="InterPro" id="IPR011990">
    <property type="entry name" value="TPR-like_helical_dom_sf"/>
</dbReference>
<feature type="non-terminal residue" evidence="6">
    <location>
        <position position="1"/>
    </location>
</feature>
<dbReference type="PROSITE" id="PS51375">
    <property type="entry name" value="PPR"/>
    <property type="match status" value="9"/>
</dbReference>
<feature type="repeat" description="PPR" evidence="4">
    <location>
        <begin position="592"/>
        <end position="626"/>
    </location>
</feature>
<evidence type="ECO:0000256" key="3">
    <source>
        <dbReference type="ARBA" id="ARBA00022946"/>
    </source>
</evidence>
<feature type="compositionally biased region" description="Pro residues" evidence="5">
    <location>
        <begin position="209"/>
        <end position="226"/>
    </location>
</feature>
<feature type="region of interest" description="Disordered" evidence="5">
    <location>
        <begin position="1"/>
        <end position="20"/>
    </location>
</feature>
<dbReference type="Gene3D" id="1.25.40.10">
    <property type="entry name" value="Tetratricopeptide repeat domain"/>
    <property type="match status" value="6"/>
</dbReference>
<keyword evidence="3" id="KW-0809">Transit peptide</keyword>
<feature type="compositionally biased region" description="Basic residues" evidence="5">
    <location>
        <begin position="144"/>
        <end position="155"/>
    </location>
</feature>
<comment type="similarity">
    <text evidence="1">Belongs to the PPR family. P subfamily.</text>
</comment>
<feature type="repeat" description="PPR" evidence="4">
    <location>
        <begin position="525"/>
        <end position="559"/>
    </location>
</feature>
<feature type="region of interest" description="Disordered" evidence="5">
    <location>
        <begin position="60"/>
        <end position="163"/>
    </location>
</feature>
<protein>
    <recommendedName>
        <fullName evidence="8">Pentacotripeptide-repeat region of PRORP domain-containing protein</fullName>
    </recommendedName>
</protein>
<feature type="repeat" description="PPR" evidence="4">
    <location>
        <begin position="350"/>
        <end position="384"/>
    </location>
</feature>
<dbReference type="Pfam" id="PF12854">
    <property type="entry name" value="PPR_1"/>
    <property type="match status" value="2"/>
</dbReference>
<name>A0A5J9VCM7_9POAL</name>
<dbReference type="Gramene" id="TVU33194">
    <property type="protein sequence ID" value="TVU33194"/>
    <property type="gene ID" value="EJB05_24982"/>
</dbReference>
<organism evidence="6 7">
    <name type="scientific">Eragrostis curvula</name>
    <name type="common">weeping love grass</name>
    <dbReference type="NCBI Taxonomy" id="38414"/>
    <lineage>
        <taxon>Eukaryota</taxon>
        <taxon>Viridiplantae</taxon>
        <taxon>Streptophyta</taxon>
        <taxon>Embryophyta</taxon>
        <taxon>Tracheophyta</taxon>
        <taxon>Spermatophyta</taxon>
        <taxon>Magnoliopsida</taxon>
        <taxon>Liliopsida</taxon>
        <taxon>Poales</taxon>
        <taxon>Poaceae</taxon>
        <taxon>PACMAD clade</taxon>
        <taxon>Chloridoideae</taxon>
        <taxon>Eragrostideae</taxon>
        <taxon>Eragrostidinae</taxon>
        <taxon>Eragrostis</taxon>
    </lineage>
</organism>
<keyword evidence="2" id="KW-0677">Repeat</keyword>
<evidence type="ECO:0000313" key="6">
    <source>
        <dbReference type="EMBL" id="TVU33194.1"/>
    </source>
</evidence>
<feature type="repeat" description="PPR" evidence="4">
    <location>
        <begin position="455"/>
        <end position="489"/>
    </location>
</feature>
<gene>
    <name evidence="6" type="ORF">EJB05_24982</name>
</gene>
<dbReference type="Proteomes" id="UP000324897">
    <property type="component" value="Chromosome 1"/>
</dbReference>
<feature type="compositionally biased region" description="Basic and acidic residues" evidence="5">
    <location>
        <begin position="65"/>
        <end position="77"/>
    </location>
</feature>
<evidence type="ECO:0000256" key="2">
    <source>
        <dbReference type="ARBA" id="ARBA00022737"/>
    </source>
</evidence>
<reference evidence="6 7" key="1">
    <citation type="journal article" date="2019" name="Sci. Rep.">
        <title>A high-quality genome of Eragrostis curvula grass provides insights into Poaceae evolution and supports new strategies to enhance forage quality.</title>
        <authorList>
            <person name="Carballo J."/>
            <person name="Santos B.A.C.M."/>
            <person name="Zappacosta D."/>
            <person name="Garbus I."/>
            <person name="Selva J.P."/>
            <person name="Gallo C.A."/>
            <person name="Diaz A."/>
            <person name="Albertini E."/>
            <person name="Caccamo M."/>
            <person name="Echenique V."/>
        </authorList>
    </citation>
    <scope>NUCLEOTIDE SEQUENCE [LARGE SCALE GENOMIC DNA]</scope>
    <source>
        <strain evidence="7">cv. Victoria</strain>
        <tissue evidence="6">Leaf</tissue>
    </source>
</reference>
<dbReference type="AlphaFoldDB" id="A0A5J9VCM7"/>
<evidence type="ECO:0000313" key="7">
    <source>
        <dbReference type="Proteomes" id="UP000324897"/>
    </source>
</evidence>
<sequence length="804" mass="89486">MGSRRRLARRREVGPARRGRGGRRLRAVTHGEFFCGCGARTGWEKVRLWDNARWVIDGSASGGWDRVRAGRRTDARPKTSLYHNNGGLGNARRPNFSTYGKPRYRAQRRPTPSKPRSGPKQALPAAAASAFCSKPHHSGLPLPSRRRRRRHHPPQPRRPPPLATIARAVALSTARLLLLGRMASSAALLVQPFPSSSSSSEDSDDAKLLPPPPEPEAASPPPPPPQHQKQQLRRRPWQSTERDCNVLMKALARAGDVDQVVDIFADLRRSASSAGAAPGVLCYNTLLNALAEAGRFGEVDGAVAEMEAAGVPLNVSTLNILVKLHAWRLAQFDTAYDLILKFQGKGVEADVGTYSTFITGLCRGGRLDEALGVLDLMLEEGCLPMVHTYTPIVQGYCGEGRIEEAKNLIAMMECAGCPANVVTYNVLIRALCNDARFDEVKEILADSGTKGWEPSTVTYNTYMDGLCKKGMAKEALQQLDVMLGEGLHPTAFTLSIILNCLCHNSMVSEAIALLDRSMELNWCAGVVTYNTVMSRLCDLGRWRSVLKLLTDMIKKGINPNTRTFNILIHSLCIGGKSSIAKSLVCNQGFAANVVTYNTLIHWFYYRGKRSEVEDLIGYMDAAKIAPDEVTFTILVDGLCREEKFEEAIHFFEMSLESGFSRDLLTVLINRLIHSKRLLDVQIKWYFMFFEEVTFTILVDGLCREEKFEEAIQFFEMSLESGFSRDLLTVLINRLIHSKRLLDILCIFMQMKEKGKGFPPDYGIFDSTIRACFNPAHKGEGERKARRHVDNRSICVLARCIIRNG</sequence>
<dbReference type="EMBL" id="RWGY01000011">
    <property type="protein sequence ID" value="TVU33194.1"/>
    <property type="molecule type" value="Genomic_DNA"/>
</dbReference>
<dbReference type="Pfam" id="PF01535">
    <property type="entry name" value="PPR"/>
    <property type="match status" value="2"/>
</dbReference>
<proteinExistence type="inferred from homology"/>
<accession>A0A5J9VCM7</accession>
<evidence type="ECO:0000256" key="1">
    <source>
        <dbReference type="ARBA" id="ARBA00007626"/>
    </source>
</evidence>
<evidence type="ECO:0000256" key="4">
    <source>
        <dbReference type="PROSITE-ProRule" id="PRU00708"/>
    </source>
</evidence>
<dbReference type="InterPro" id="IPR002885">
    <property type="entry name" value="PPR_rpt"/>
</dbReference>
<dbReference type="InterPro" id="IPR050872">
    <property type="entry name" value="PPR_P_subfamily"/>
</dbReference>
<dbReference type="NCBIfam" id="TIGR00756">
    <property type="entry name" value="PPR"/>
    <property type="match status" value="9"/>
</dbReference>
<feature type="repeat" description="PPR" evidence="4">
    <location>
        <begin position="420"/>
        <end position="454"/>
    </location>
</feature>
<dbReference type="OrthoDB" id="185373at2759"/>